<gene>
    <name evidence="2" type="ORF">MYF79_16160</name>
</gene>
<dbReference type="SMART" id="SM00860">
    <property type="entry name" value="SMI1_KNR4"/>
    <property type="match status" value="1"/>
</dbReference>
<keyword evidence="3" id="KW-1185">Reference proteome</keyword>
<dbReference type="Proteomes" id="UP000830198">
    <property type="component" value="Chromosome"/>
</dbReference>
<dbReference type="EMBL" id="CP095855">
    <property type="protein sequence ID" value="UPK72826.1"/>
    <property type="molecule type" value="Genomic_DNA"/>
</dbReference>
<dbReference type="InterPro" id="IPR037883">
    <property type="entry name" value="Knr4/Smi1-like_sf"/>
</dbReference>
<dbReference type="SUPFAM" id="SSF160631">
    <property type="entry name" value="SMI1/KNR4-like"/>
    <property type="match status" value="1"/>
</dbReference>
<accession>A0ABY4IDV6</accession>
<dbReference type="InterPro" id="IPR018958">
    <property type="entry name" value="Knr4/Smi1-like_dom"/>
</dbReference>
<name>A0ABY4IDV6_CHIFI</name>
<evidence type="ECO:0000313" key="2">
    <source>
        <dbReference type="EMBL" id="UPK72826.1"/>
    </source>
</evidence>
<dbReference type="Gene3D" id="3.40.1580.10">
    <property type="entry name" value="SMI1/KNR4-like"/>
    <property type="match status" value="1"/>
</dbReference>
<evidence type="ECO:0000313" key="3">
    <source>
        <dbReference type="Proteomes" id="UP000830198"/>
    </source>
</evidence>
<feature type="domain" description="Knr4/Smi1-like" evidence="1">
    <location>
        <begin position="26"/>
        <end position="145"/>
    </location>
</feature>
<proteinExistence type="predicted"/>
<dbReference type="RefSeq" id="WP_247814999.1">
    <property type="nucleotide sequence ID" value="NZ_CP095855.1"/>
</dbReference>
<protein>
    <submittedName>
        <fullName evidence="2">SMI1/KNR4 family protein</fullName>
    </submittedName>
</protein>
<sequence length="157" mass="18357">MGLEILKSNINRLIDYWKEQGLAITPNSLRSIDAFESKKHIHLPDDFKEYFSMVNGMSSYYPNDIDNEGFLFYPLEELVTLQEEFSTEVVVDCNSCILIFAEYMHKSWWYGIRLNNISGTYEIGIIPDKERFKSITTSLSTFIDLYLQNASALYQYE</sequence>
<reference evidence="2 3" key="1">
    <citation type="submission" date="2022-04" db="EMBL/GenBank/DDBJ databases">
        <title>The arsenic-methylating capacity of Chitinophaga filiformis YT5 during chitin decomposition.</title>
        <authorList>
            <person name="Chen G."/>
            <person name="Liang Y."/>
        </authorList>
    </citation>
    <scope>NUCLEOTIDE SEQUENCE [LARGE SCALE GENOMIC DNA]</scope>
    <source>
        <strain evidence="2 3">YT5</strain>
    </source>
</reference>
<dbReference type="Pfam" id="PF09346">
    <property type="entry name" value="SMI1_KNR4"/>
    <property type="match status" value="1"/>
</dbReference>
<organism evidence="2 3">
    <name type="scientific">Chitinophaga filiformis</name>
    <name type="common">Myxococcus filiformis</name>
    <name type="synonym">Flexibacter filiformis</name>
    <dbReference type="NCBI Taxonomy" id="104663"/>
    <lineage>
        <taxon>Bacteria</taxon>
        <taxon>Pseudomonadati</taxon>
        <taxon>Bacteroidota</taxon>
        <taxon>Chitinophagia</taxon>
        <taxon>Chitinophagales</taxon>
        <taxon>Chitinophagaceae</taxon>
        <taxon>Chitinophaga</taxon>
    </lineage>
</organism>
<evidence type="ECO:0000259" key="1">
    <source>
        <dbReference type="SMART" id="SM00860"/>
    </source>
</evidence>